<dbReference type="RefSeq" id="WP_090331530.1">
    <property type="nucleotide sequence ID" value="NZ_FNXY01000001.1"/>
</dbReference>
<feature type="domain" description="Cupin type-2" evidence="1">
    <location>
        <begin position="44"/>
        <end position="112"/>
    </location>
</feature>
<dbReference type="SUPFAM" id="SSF51182">
    <property type="entry name" value="RmlC-like cupins"/>
    <property type="match status" value="1"/>
</dbReference>
<accession>A0A1H6QPA1</accession>
<dbReference type="InterPro" id="IPR053146">
    <property type="entry name" value="QDO-like"/>
</dbReference>
<keyword evidence="3" id="KW-1185">Reference proteome</keyword>
<name>A0A1H6QPA1_9BACT</name>
<dbReference type="InterPro" id="IPR013096">
    <property type="entry name" value="Cupin_2"/>
</dbReference>
<sequence length="166" mass="18116">MDSKKESPLIITPEQGRSISVMGGNYRILVTGKHTAGAFATIDMLIPPAGGPGPHSHPDFQETFYVVEGQVEVKSEAGTHIATKGSYVIIPKGGIVHQFKNKSDKIVHLLCTVVPSGLEEMFEEMGEPVGPGEFLPLPVMDQKMQQHMKMLAEKFGQKLFPPDYLA</sequence>
<dbReference type="Pfam" id="PF07883">
    <property type="entry name" value="Cupin_2"/>
    <property type="match status" value="1"/>
</dbReference>
<proteinExistence type="predicted"/>
<dbReference type="InterPro" id="IPR014710">
    <property type="entry name" value="RmlC-like_jellyroll"/>
</dbReference>
<reference evidence="2 3" key="1">
    <citation type="submission" date="2016-10" db="EMBL/GenBank/DDBJ databases">
        <authorList>
            <person name="de Groot N.N."/>
        </authorList>
    </citation>
    <scope>NUCLEOTIDE SEQUENCE [LARGE SCALE GENOMIC DNA]</scope>
    <source>
        <strain evidence="2 3">DSM 19938</strain>
    </source>
</reference>
<dbReference type="AlphaFoldDB" id="A0A1H6QPA1"/>
<evidence type="ECO:0000313" key="3">
    <source>
        <dbReference type="Proteomes" id="UP000199532"/>
    </source>
</evidence>
<dbReference type="Proteomes" id="UP000199532">
    <property type="component" value="Unassembled WGS sequence"/>
</dbReference>
<evidence type="ECO:0000313" key="2">
    <source>
        <dbReference type="EMBL" id="SEI40832.1"/>
    </source>
</evidence>
<dbReference type="EMBL" id="FNXY01000001">
    <property type="protein sequence ID" value="SEI40832.1"/>
    <property type="molecule type" value="Genomic_DNA"/>
</dbReference>
<dbReference type="OrthoDB" id="9090296at2"/>
<dbReference type="Gene3D" id="2.60.120.10">
    <property type="entry name" value="Jelly Rolls"/>
    <property type="match status" value="1"/>
</dbReference>
<protein>
    <submittedName>
        <fullName evidence="2">Cupin domain-containing protein</fullName>
    </submittedName>
</protein>
<dbReference type="PANTHER" id="PTHR36440:SF1">
    <property type="entry name" value="PUTATIVE (AFU_ORTHOLOGUE AFUA_8G07350)-RELATED"/>
    <property type="match status" value="1"/>
</dbReference>
<evidence type="ECO:0000259" key="1">
    <source>
        <dbReference type="Pfam" id="PF07883"/>
    </source>
</evidence>
<dbReference type="STRING" id="408657.SAMN04487995_0464"/>
<dbReference type="PANTHER" id="PTHR36440">
    <property type="entry name" value="PUTATIVE (AFU_ORTHOLOGUE AFUA_8G07350)-RELATED"/>
    <property type="match status" value="1"/>
</dbReference>
<dbReference type="InterPro" id="IPR011051">
    <property type="entry name" value="RmlC_Cupin_sf"/>
</dbReference>
<organism evidence="2 3">
    <name type="scientific">Dyadobacter koreensis</name>
    <dbReference type="NCBI Taxonomy" id="408657"/>
    <lineage>
        <taxon>Bacteria</taxon>
        <taxon>Pseudomonadati</taxon>
        <taxon>Bacteroidota</taxon>
        <taxon>Cytophagia</taxon>
        <taxon>Cytophagales</taxon>
        <taxon>Spirosomataceae</taxon>
        <taxon>Dyadobacter</taxon>
    </lineage>
</organism>
<gene>
    <name evidence="2" type="ORF">SAMN04487995_0464</name>
</gene>